<dbReference type="PANTHER" id="PTHR30349:SF41">
    <property type="entry name" value="INTEGRASE_RECOMBINASE PROTEIN MJ0367-RELATED"/>
    <property type="match status" value="1"/>
</dbReference>
<evidence type="ECO:0000256" key="2">
    <source>
        <dbReference type="ARBA" id="ARBA00022908"/>
    </source>
</evidence>
<reference evidence="9" key="1">
    <citation type="journal article" date="2019" name="Int. J. Syst. Evol. Microbiol.">
        <title>The Global Catalogue of Microorganisms (GCM) 10K type strain sequencing project: providing services to taxonomists for standard genome sequencing and annotation.</title>
        <authorList>
            <consortium name="The Broad Institute Genomics Platform"/>
            <consortium name="The Broad Institute Genome Sequencing Center for Infectious Disease"/>
            <person name="Wu L."/>
            <person name="Ma J."/>
        </authorList>
    </citation>
    <scope>NUCLEOTIDE SEQUENCE [LARGE SCALE GENOMIC DNA]</scope>
    <source>
        <strain evidence="9">CGMCC 1.10363</strain>
    </source>
</reference>
<dbReference type="InterPro" id="IPR002104">
    <property type="entry name" value="Integrase_catalytic"/>
</dbReference>
<evidence type="ECO:0000313" key="8">
    <source>
        <dbReference type="EMBL" id="MFC4242886.1"/>
    </source>
</evidence>
<dbReference type="RefSeq" id="WP_390227839.1">
    <property type="nucleotide sequence ID" value="NZ_JBHSCN010000003.1"/>
</dbReference>
<comment type="caution">
    <text evidence="8">The sequence shown here is derived from an EMBL/GenBank/DDBJ whole genome shotgun (WGS) entry which is preliminary data.</text>
</comment>
<feature type="domain" description="Core-binding (CB)" evidence="7">
    <location>
        <begin position="75"/>
        <end position="156"/>
    </location>
</feature>
<evidence type="ECO:0000259" key="7">
    <source>
        <dbReference type="PROSITE" id="PS51900"/>
    </source>
</evidence>
<dbReference type="InterPro" id="IPR050090">
    <property type="entry name" value="Tyrosine_recombinase_XerCD"/>
</dbReference>
<keyword evidence="3 5" id="KW-0238">DNA-binding</keyword>
<dbReference type="Gene3D" id="1.10.150.130">
    <property type="match status" value="1"/>
</dbReference>
<keyword evidence="2" id="KW-0229">DNA integration</keyword>
<dbReference type="InterPro" id="IPR044068">
    <property type="entry name" value="CB"/>
</dbReference>
<accession>A0ABV8Q5W6</accession>
<evidence type="ECO:0000313" key="9">
    <source>
        <dbReference type="Proteomes" id="UP001595900"/>
    </source>
</evidence>
<keyword evidence="4" id="KW-0233">DNA recombination</keyword>
<keyword evidence="9" id="KW-1185">Reference proteome</keyword>
<dbReference type="PROSITE" id="PS51898">
    <property type="entry name" value="TYR_RECOMBINASE"/>
    <property type="match status" value="1"/>
</dbReference>
<dbReference type="InterPro" id="IPR011010">
    <property type="entry name" value="DNA_brk_join_enz"/>
</dbReference>
<dbReference type="Pfam" id="PF00589">
    <property type="entry name" value="Phage_integrase"/>
    <property type="match status" value="1"/>
</dbReference>
<organism evidence="8 9">
    <name type="scientific">Gryllotalpicola reticulitermitis</name>
    <dbReference type="NCBI Taxonomy" id="1184153"/>
    <lineage>
        <taxon>Bacteria</taxon>
        <taxon>Bacillati</taxon>
        <taxon>Actinomycetota</taxon>
        <taxon>Actinomycetes</taxon>
        <taxon>Micrococcales</taxon>
        <taxon>Microbacteriaceae</taxon>
        <taxon>Gryllotalpicola</taxon>
    </lineage>
</organism>
<feature type="domain" description="Tyr recombinase" evidence="6">
    <location>
        <begin position="177"/>
        <end position="384"/>
    </location>
</feature>
<evidence type="ECO:0000259" key="6">
    <source>
        <dbReference type="PROSITE" id="PS51898"/>
    </source>
</evidence>
<dbReference type="Proteomes" id="UP001595900">
    <property type="component" value="Unassembled WGS sequence"/>
</dbReference>
<name>A0ABV8Q5W6_9MICO</name>
<dbReference type="InterPro" id="IPR004107">
    <property type="entry name" value="Integrase_SAM-like_N"/>
</dbReference>
<dbReference type="InterPro" id="IPR010998">
    <property type="entry name" value="Integrase_recombinase_N"/>
</dbReference>
<gene>
    <name evidence="8" type="ORF">ACFOYW_05845</name>
</gene>
<evidence type="ECO:0000256" key="1">
    <source>
        <dbReference type="ARBA" id="ARBA00008857"/>
    </source>
</evidence>
<protein>
    <submittedName>
        <fullName evidence="8">Tyrosine-type recombinase/integrase</fullName>
    </submittedName>
</protein>
<dbReference type="EMBL" id="JBHSCN010000003">
    <property type="protein sequence ID" value="MFC4242886.1"/>
    <property type="molecule type" value="Genomic_DNA"/>
</dbReference>
<evidence type="ECO:0000256" key="4">
    <source>
        <dbReference type="ARBA" id="ARBA00023172"/>
    </source>
</evidence>
<evidence type="ECO:0000256" key="3">
    <source>
        <dbReference type="ARBA" id="ARBA00023125"/>
    </source>
</evidence>
<evidence type="ECO:0000256" key="5">
    <source>
        <dbReference type="PROSITE-ProRule" id="PRU01248"/>
    </source>
</evidence>
<proteinExistence type="inferred from homology"/>
<dbReference type="Pfam" id="PF14659">
    <property type="entry name" value="Phage_int_SAM_3"/>
    <property type="match status" value="1"/>
</dbReference>
<sequence>MSGGRPRTAIGTYGTVSVRRHGRSYIATTRFRDLDGRLRAVAACAASRSAAQAHLKERLLSRPGFGSGGVLSLSSPFSDLAELWLADLELQDLTEGTRKNYRQDLKRQILPAFQNYTLGEVTTGRVEWFLKSEAKVSYSRAKHSRTMLNLLFAFALRHDAIPRNPVEGTSPLEKPKNTPRALTLEQVAAIRQAAAVWRTGPDVKGPKPDGQVRDITEVLLGTALRIGEALALRPCDIFDGPNGMELQVRGTVVLRTGQGAVRQDHPKTEHSVRRIAVPEFAATVLRARLAARGEGERRRTIFSNKSGAPLSPYNVRRTFREFLALAGLQDSGISLRWYRRTGATVIARGASTDAAALFLGHGSTAITEGHYIEPDRTVDREPAALLERTLRRDAADSALLQAPYSSAEEELLAELDEADSEAA</sequence>
<dbReference type="PANTHER" id="PTHR30349">
    <property type="entry name" value="PHAGE INTEGRASE-RELATED"/>
    <property type="match status" value="1"/>
</dbReference>
<dbReference type="SUPFAM" id="SSF56349">
    <property type="entry name" value="DNA breaking-rejoining enzymes"/>
    <property type="match status" value="1"/>
</dbReference>
<dbReference type="Gene3D" id="1.10.443.10">
    <property type="entry name" value="Intergrase catalytic core"/>
    <property type="match status" value="1"/>
</dbReference>
<dbReference type="InterPro" id="IPR013762">
    <property type="entry name" value="Integrase-like_cat_sf"/>
</dbReference>
<dbReference type="PROSITE" id="PS51900">
    <property type="entry name" value="CB"/>
    <property type="match status" value="1"/>
</dbReference>
<comment type="similarity">
    <text evidence="1">Belongs to the 'phage' integrase family.</text>
</comment>